<evidence type="ECO:0000259" key="3">
    <source>
        <dbReference type="PROSITE" id="PS51371"/>
    </source>
</evidence>
<evidence type="ECO:0000256" key="2">
    <source>
        <dbReference type="PROSITE-ProRule" id="PRU00703"/>
    </source>
</evidence>
<proteinExistence type="predicted"/>
<dbReference type="CDD" id="cd04632">
    <property type="entry name" value="CBS_pair_arch1_repeat2"/>
    <property type="match status" value="1"/>
</dbReference>
<feature type="domain" description="CBS" evidence="3">
    <location>
        <begin position="128"/>
        <end position="184"/>
    </location>
</feature>
<feature type="domain" description="CBS" evidence="3">
    <location>
        <begin position="206"/>
        <end position="268"/>
    </location>
</feature>
<dbReference type="Gene3D" id="3.10.580.10">
    <property type="entry name" value="CBS-domain"/>
    <property type="match status" value="2"/>
</dbReference>
<dbReference type="KEGG" id="hsn:DV733_00770"/>
<dbReference type="EMBL" id="CP031310">
    <property type="protein sequence ID" value="QCC49843.1"/>
    <property type="molecule type" value="Genomic_DNA"/>
</dbReference>
<dbReference type="InterPro" id="IPR000644">
    <property type="entry name" value="CBS_dom"/>
</dbReference>
<dbReference type="PIRSF" id="PIRSF036983">
    <property type="entry name" value="UCP_2CBS_MJ1404"/>
    <property type="match status" value="1"/>
</dbReference>
<sequence>MDIADIATSEYVEVDVDERLGKVRSIFERENPKGIIVTEDGEYTGVVTQKQLVQSHVEDKTKVGGMAQNAPRIERTADVRETARVLVESGIKVAPVFEAGDLWGVITDDDILEAVLDNLDALTVEQIYTEDVISIAQDAQVGQAINKLRENGISRLPVIDEDGHLSGMVTRHDIVDVVVRDMDKSTRGERAGDIDRILDLPIYDIMNSPVETTTFSASVEDAVRTMLEHDYAGLVVTPSEDDSLVAGIITKTDVLRALTFTEEEHMDVQITNINLLDTISRQDIRIDIEEVADKYREMQVQHAHVRFHEHKEKLRGTPLIQCQIRLRTNKGQMAGSGEGYGAETAFNVALDKLQRNVLERKGVESDEEYQGQLLRKLGEL</sequence>
<keyword evidence="5" id="KW-1185">Reference proteome</keyword>
<dbReference type="STRING" id="1457250.GCA_000755225_02448"/>
<dbReference type="InterPro" id="IPR014651">
    <property type="entry name" value="UCP036983_2CBS_MJ1404"/>
</dbReference>
<accession>A0A4D6H7Q3</accession>
<dbReference type="Proteomes" id="UP000296706">
    <property type="component" value="Chromosome"/>
</dbReference>
<dbReference type="InterPro" id="IPR051462">
    <property type="entry name" value="CBS_domain-containing"/>
</dbReference>
<dbReference type="GeneID" id="39846357"/>
<dbReference type="CDD" id="cd17780">
    <property type="entry name" value="CBS_pair_arch1_repeat1"/>
    <property type="match status" value="1"/>
</dbReference>
<reference evidence="4 5" key="1">
    <citation type="journal article" date="2019" name="Nat. Commun.">
        <title>A new type of DNA phosphorothioation-based antiviral system in archaea.</title>
        <authorList>
            <person name="Xiong L."/>
            <person name="Liu S."/>
            <person name="Chen S."/>
            <person name="Xiao Y."/>
            <person name="Zhu B."/>
            <person name="Gao Y."/>
            <person name="Zhang Y."/>
            <person name="Chen B."/>
            <person name="Luo J."/>
            <person name="Deng Z."/>
            <person name="Chen X."/>
            <person name="Wang L."/>
            <person name="Chen S."/>
        </authorList>
    </citation>
    <scope>NUCLEOTIDE SEQUENCE [LARGE SCALE GENOMIC DNA]</scope>
    <source>
        <strain evidence="4 5">CBA1105</strain>
    </source>
</reference>
<dbReference type="Pfam" id="PF00571">
    <property type="entry name" value="CBS"/>
    <property type="match status" value="4"/>
</dbReference>
<dbReference type="PROSITE" id="PS51371">
    <property type="entry name" value="CBS"/>
    <property type="match status" value="4"/>
</dbReference>
<dbReference type="RefSeq" id="WP_049993287.1">
    <property type="nucleotide sequence ID" value="NZ_CP031310.1"/>
</dbReference>
<keyword evidence="1" id="KW-0677">Repeat</keyword>
<protein>
    <submittedName>
        <fullName evidence="4">CBS domain-containing protein</fullName>
    </submittedName>
</protein>
<gene>
    <name evidence="4" type="ORF">DV733_00770</name>
</gene>
<dbReference type="InterPro" id="IPR046342">
    <property type="entry name" value="CBS_dom_sf"/>
</dbReference>
<feature type="domain" description="CBS" evidence="3">
    <location>
        <begin position="7"/>
        <end position="63"/>
    </location>
</feature>
<evidence type="ECO:0000313" key="5">
    <source>
        <dbReference type="Proteomes" id="UP000296706"/>
    </source>
</evidence>
<evidence type="ECO:0000256" key="1">
    <source>
        <dbReference type="ARBA" id="ARBA00022737"/>
    </source>
</evidence>
<organism evidence="4 5">
    <name type="scientific">Halapricum salinum</name>
    <dbReference type="NCBI Taxonomy" id="1457250"/>
    <lineage>
        <taxon>Archaea</taxon>
        <taxon>Methanobacteriati</taxon>
        <taxon>Methanobacteriota</taxon>
        <taxon>Stenosarchaea group</taxon>
        <taxon>Halobacteria</taxon>
        <taxon>Halobacteriales</taxon>
        <taxon>Haloarculaceae</taxon>
        <taxon>Halapricum</taxon>
    </lineage>
</organism>
<dbReference type="PANTHER" id="PTHR48108:SF35">
    <property type="entry name" value="ZINC METALLOPROTEASE MJ0392"/>
    <property type="match status" value="1"/>
</dbReference>
<dbReference type="OrthoDB" id="9280at2157"/>
<dbReference type="AlphaFoldDB" id="A0A4D6H7Q3"/>
<evidence type="ECO:0000313" key="4">
    <source>
        <dbReference type="EMBL" id="QCC49843.1"/>
    </source>
</evidence>
<dbReference type="PANTHER" id="PTHR48108">
    <property type="entry name" value="CBS DOMAIN-CONTAINING PROTEIN CBSX2, CHLOROPLASTIC"/>
    <property type="match status" value="1"/>
</dbReference>
<dbReference type="SUPFAM" id="SSF54631">
    <property type="entry name" value="CBS-domain pair"/>
    <property type="match status" value="2"/>
</dbReference>
<dbReference type="SMART" id="SM00116">
    <property type="entry name" value="CBS"/>
    <property type="match status" value="3"/>
</dbReference>
<name>A0A4D6H7Q3_9EURY</name>
<feature type="domain" description="CBS" evidence="3">
    <location>
        <begin position="66"/>
        <end position="121"/>
    </location>
</feature>
<keyword evidence="2" id="KW-0129">CBS domain</keyword>